<dbReference type="GO" id="GO:0016301">
    <property type="term" value="F:kinase activity"/>
    <property type="evidence" value="ECO:0007669"/>
    <property type="project" value="UniProtKB-KW"/>
</dbReference>
<evidence type="ECO:0000313" key="18">
    <source>
        <dbReference type="EMBL" id="MCU6744618.1"/>
    </source>
</evidence>
<comment type="catalytic activity">
    <reaction evidence="1">
        <text>adenosylcob(III)inamide + ATP = adenosylcob(III)inamide phosphate + ADP + H(+)</text>
        <dbReference type="Rhea" id="RHEA:15769"/>
        <dbReference type="ChEBI" id="CHEBI:2480"/>
        <dbReference type="ChEBI" id="CHEBI:15378"/>
        <dbReference type="ChEBI" id="CHEBI:30616"/>
        <dbReference type="ChEBI" id="CHEBI:58502"/>
        <dbReference type="ChEBI" id="CHEBI:456216"/>
        <dbReference type="EC" id="2.7.1.156"/>
    </reaction>
</comment>
<evidence type="ECO:0000256" key="17">
    <source>
        <dbReference type="ARBA" id="ARBA00030571"/>
    </source>
</evidence>
<evidence type="ECO:0000256" key="2">
    <source>
        <dbReference type="ARBA" id="ARBA00000711"/>
    </source>
</evidence>
<dbReference type="InterPro" id="IPR027417">
    <property type="entry name" value="P-loop_NTPase"/>
</dbReference>
<dbReference type="EC" id="2.7.7.62" evidence="9"/>
<evidence type="ECO:0000256" key="13">
    <source>
        <dbReference type="ARBA" id="ARBA00022777"/>
    </source>
</evidence>
<evidence type="ECO:0000256" key="5">
    <source>
        <dbReference type="ARBA" id="ARBA00004692"/>
    </source>
</evidence>
<comment type="similarity">
    <text evidence="7">Belongs to the CobU/CobP family.</text>
</comment>
<organism evidence="18 19">
    <name type="scientific">Suilimivivens aceti</name>
    <dbReference type="NCBI Taxonomy" id="2981774"/>
    <lineage>
        <taxon>Bacteria</taxon>
        <taxon>Bacillati</taxon>
        <taxon>Bacillota</taxon>
        <taxon>Clostridia</taxon>
        <taxon>Lachnospirales</taxon>
        <taxon>Lachnospiraceae</taxon>
        <taxon>Suilimivivens</taxon>
    </lineage>
</organism>
<keyword evidence="13 18" id="KW-0418">Kinase</keyword>
<dbReference type="Gene3D" id="3.40.50.300">
    <property type="entry name" value="P-loop containing nucleotide triphosphate hydrolases"/>
    <property type="match status" value="1"/>
</dbReference>
<evidence type="ECO:0000256" key="7">
    <source>
        <dbReference type="ARBA" id="ARBA00007490"/>
    </source>
</evidence>
<sequence>MIFIVGGAFQGKGAFAETHFKGKKIVVHYEETIREELLSGKDPLAETEEFLRENRDAVIISAEVGYGLVPIDAFERKYREAVGRVNCYLAGEAEQFYRVVCGEGERLK</sequence>
<keyword evidence="11" id="KW-0808">Transferase</keyword>
<evidence type="ECO:0000256" key="16">
    <source>
        <dbReference type="ARBA" id="ARBA00029570"/>
    </source>
</evidence>
<evidence type="ECO:0000256" key="1">
    <source>
        <dbReference type="ARBA" id="ARBA00000312"/>
    </source>
</evidence>
<dbReference type="SUPFAM" id="SSF52540">
    <property type="entry name" value="P-loop containing nucleoside triphosphate hydrolases"/>
    <property type="match status" value="1"/>
</dbReference>
<keyword evidence="19" id="KW-1185">Reference proteome</keyword>
<evidence type="ECO:0000313" key="19">
    <source>
        <dbReference type="Proteomes" id="UP001652432"/>
    </source>
</evidence>
<dbReference type="PANTHER" id="PTHR34848:SF1">
    <property type="entry name" value="BIFUNCTIONAL ADENOSYLCOBALAMIN BIOSYNTHESIS PROTEIN COBU"/>
    <property type="match status" value="1"/>
</dbReference>
<evidence type="ECO:0000256" key="9">
    <source>
        <dbReference type="ARBA" id="ARBA00012523"/>
    </source>
</evidence>
<protein>
    <recommendedName>
        <fullName evidence="16">Adenosylcobinamide kinase</fullName>
        <ecNumber evidence="8">2.7.1.156</ecNumber>
        <ecNumber evidence="9">2.7.7.62</ecNumber>
    </recommendedName>
    <alternativeName>
        <fullName evidence="17">Adenosylcobinamide-phosphate guanylyltransferase</fullName>
    </alternativeName>
</protein>
<evidence type="ECO:0000256" key="6">
    <source>
        <dbReference type="ARBA" id="ARBA00005159"/>
    </source>
</evidence>
<keyword evidence="18" id="KW-0548">Nucleotidyltransferase</keyword>
<dbReference type="EMBL" id="JAOQKJ010000006">
    <property type="protein sequence ID" value="MCU6744618.1"/>
    <property type="molecule type" value="Genomic_DNA"/>
</dbReference>
<evidence type="ECO:0000256" key="10">
    <source>
        <dbReference type="ARBA" id="ARBA00022573"/>
    </source>
</evidence>
<name>A0ABT2T2Y8_9FIRM</name>
<evidence type="ECO:0000256" key="14">
    <source>
        <dbReference type="ARBA" id="ARBA00022840"/>
    </source>
</evidence>
<comment type="catalytic activity">
    <reaction evidence="2">
        <text>adenosylcob(III)inamide phosphate + GTP + H(+) = adenosylcob(III)inamide-GDP + diphosphate</text>
        <dbReference type="Rhea" id="RHEA:22712"/>
        <dbReference type="ChEBI" id="CHEBI:15378"/>
        <dbReference type="ChEBI" id="CHEBI:33019"/>
        <dbReference type="ChEBI" id="CHEBI:37565"/>
        <dbReference type="ChEBI" id="CHEBI:58502"/>
        <dbReference type="ChEBI" id="CHEBI:60487"/>
        <dbReference type="EC" id="2.7.7.62"/>
    </reaction>
</comment>
<comment type="pathway">
    <text evidence="5">Cofactor biosynthesis; adenosylcobalamin biosynthesis; adenosylcobalamin from cob(II)yrinate a,c-diamide: step 6/7.</text>
</comment>
<dbReference type="EC" id="2.7.1.156" evidence="8"/>
<evidence type="ECO:0000256" key="11">
    <source>
        <dbReference type="ARBA" id="ARBA00022679"/>
    </source>
</evidence>
<accession>A0ABT2T2Y8</accession>
<evidence type="ECO:0000256" key="4">
    <source>
        <dbReference type="ARBA" id="ARBA00003889"/>
    </source>
</evidence>
<dbReference type="InterPro" id="IPR003203">
    <property type="entry name" value="CobU/CobP"/>
</dbReference>
<dbReference type="PANTHER" id="PTHR34848">
    <property type="match status" value="1"/>
</dbReference>
<keyword evidence="15" id="KW-0342">GTP-binding</keyword>
<comment type="pathway">
    <text evidence="6">Cofactor biosynthesis; adenosylcobalamin biosynthesis; adenosylcobalamin from cob(II)yrinate a,c-diamide: step 5/7.</text>
</comment>
<keyword evidence="12" id="KW-0547">Nucleotide-binding</keyword>
<proteinExistence type="inferred from homology"/>
<evidence type="ECO:0000256" key="15">
    <source>
        <dbReference type="ARBA" id="ARBA00023134"/>
    </source>
</evidence>
<dbReference type="GO" id="GO:0016779">
    <property type="term" value="F:nucleotidyltransferase activity"/>
    <property type="evidence" value="ECO:0007669"/>
    <property type="project" value="UniProtKB-KW"/>
</dbReference>
<evidence type="ECO:0000256" key="12">
    <source>
        <dbReference type="ARBA" id="ARBA00022741"/>
    </source>
</evidence>
<comment type="catalytic activity">
    <reaction evidence="3">
        <text>adenosylcob(III)inamide + GTP = adenosylcob(III)inamide phosphate + GDP + H(+)</text>
        <dbReference type="Rhea" id="RHEA:15765"/>
        <dbReference type="ChEBI" id="CHEBI:2480"/>
        <dbReference type="ChEBI" id="CHEBI:15378"/>
        <dbReference type="ChEBI" id="CHEBI:37565"/>
        <dbReference type="ChEBI" id="CHEBI:58189"/>
        <dbReference type="ChEBI" id="CHEBI:58502"/>
        <dbReference type="EC" id="2.7.1.156"/>
    </reaction>
</comment>
<gene>
    <name evidence="18" type="ORF">OCV77_08925</name>
</gene>
<comment type="caution">
    <text evidence="18">The sequence shown here is derived from an EMBL/GenBank/DDBJ whole genome shotgun (WGS) entry which is preliminary data.</text>
</comment>
<comment type="function">
    <text evidence="4">Catalyzes ATP-dependent phosphorylation of adenosylcobinamide and addition of GMP to adenosylcobinamide phosphate.</text>
</comment>
<evidence type="ECO:0000256" key="8">
    <source>
        <dbReference type="ARBA" id="ARBA00012016"/>
    </source>
</evidence>
<keyword evidence="14" id="KW-0067">ATP-binding</keyword>
<reference evidence="18 19" key="1">
    <citation type="journal article" date="2021" name="ISME Commun">
        <title>Automated analysis of genomic sequences facilitates high-throughput and comprehensive description of bacteria.</title>
        <authorList>
            <person name="Hitch T.C.A."/>
        </authorList>
    </citation>
    <scope>NUCLEOTIDE SEQUENCE [LARGE SCALE GENOMIC DNA]</scope>
    <source>
        <strain evidence="18 19">Sanger_18</strain>
    </source>
</reference>
<dbReference type="RefSeq" id="WP_262574705.1">
    <property type="nucleotide sequence ID" value="NZ_JAOQKJ010000006.1"/>
</dbReference>
<keyword evidence="10" id="KW-0169">Cobalamin biosynthesis</keyword>
<dbReference type="Pfam" id="PF02283">
    <property type="entry name" value="CobU"/>
    <property type="match status" value="1"/>
</dbReference>
<dbReference type="Proteomes" id="UP001652432">
    <property type="component" value="Unassembled WGS sequence"/>
</dbReference>
<evidence type="ECO:0000256" key="3">
    <source>
        <dbReference type="ARBA" id="ARBA00001522"/>
    </source>
</evidence>